<keyword evidence="2 6" id="KW-0812">Transmembrane</keyword>
<evidence type="ECO:0000256" key="1">
    <source>
        <dbReference type="ARBA" id="ARBA00004370"/>
    </source>
</evidence>
<organism evidence="7 8">
    <name type="scientific">Streptomyces tamarix</name>
    <dbReference type="NCBI Taxonomy" id="3078565"/>
    <lineage>
        <taxon>Bacteria</taxon>
        <taxon>Bacillati</taxon>
        <taxon>Actinomycetota</taxon>
        <taxon>Actinomycetes</taxon>
        <taxon>Kitasatosporales</taxon>
        <taxon>Streptomycetaceae</taxon>
        <taxon>Streptomyces</taxon>
    </lineage>
</organism>
<accession>A0ABU3QKX3</accession>
<evidence type="ECO:0000256" key="6">
    <source>
        <dbReference type="SAM" id="Phobius"/>
    </source>
</evidence>
<evidence type="ECO:0000256" key="2">
    <source>
        <dbReference type="ARBA" id="ARBA00022692"/>
    </source>
</evidence>
<evidence type="ECO:0000313" key="7">
    <source>
        <dbReference type="EMBL" id="MDT9683420.1"/>
    </source>
</evidence>
<evidence type="ECO:0000256" key="3">
    <source>
        <dbReference type="ARBA" id="ARBA00022989"/>
    </source>
</evidence>
<dbReference type="NCBIfam" id="TIGR01592">
    <property type="entry name" value="holin_SPP1"/>
    <property type="match status" value="1"/>
</dbReference>
<dbReference type="InterPro" id="IPR006479">
    <property type="entry name" value="Holin"/>
</dbReference>
<proteinExistence type="predicted"/>
<dbReference type="EMBL" id="JAWCTQ010000016">
    <property type="protein sequence ID" value="MDT9683420.1"/>
    <property type="molecule type" value="Genomic_DNA"/>
</dbReference>
<feature type="region of interest" description="Disordered" evidence="5">
    <location>
        <begin position="1"/>
        <end position="21"/>
    </location>
</feature>
<keyword evidence="3 6" id="KW-1133">Transmembrane helix</keyword>
<name>A0ABU3QKX3_9ACTN</name>
<evidence type="ECO:0000313" key="8">
    <source>
        <dbReference type="Proteomes" id="UP001250181"/>
    </source>
</evidence>
<gene>
    <name evidence="7" type="ORF">RND61_15330</name>
</gene>
<sequence>MADVENTQTDSAQEVVSSEAPLQAPELASKAVDLNSVSDVIDKAKDVVDNVQEAEKEASSTDDDNKETVVIPDVPAKISQKTVIAVIASVVALVNAIIVMFGKTPLNITDDSIYTIGSILFLIGTSIWSLWRNNDITAIARKKADVVKQVEDKIK</sequence>
<comment type="caution">
    <text evidence="7">The sequence shown here is derived from an EMBL/GenBank/DDBJ whole genome shotgun (WGS) entry which is preliminary data.</text>
</comment>
<protein>
    <submittedName>
        <fullName evidence="7">Phage holin</fullName>
    </submittedName>
</protein>
<dbReference type="RefSeq" id="WP_315878494.1">
    <property type="nucleotide sequence ID" value="NZ_JAWCTQ010000016.1"/>
</dbReference>
<reference evidence="7 8" key="1">
    <citation type="submission" date="2023-09" db="EMBL/GenBank/DDBJ databases">
        <title>Streptomyces sp. nov.: A antagonism against Alternaria gaisen Producing Streptochlin, Isolated from Tamarix root soil.</title>
        <authorList>
            <person name="Chen Y."/>
        </authorList>
    </citation>
    <scope>NUCLEOTIDE SEQUENCE [LARGE SCALE GENOMIC DNA]</scope>
    <source>
        <strain evidence="7 8">TRM76323</strain>
    </source>
</reference>
<feature type="compositionally biased region" description="Polar residues" evidence="5">
    <location>
        <begin position="1"/>
        <end position="16"/>
    </location>
</feature>
<keyword evidence="4 6" id="KW-0472">Membrane</keyword>
<evidence type="ECO:0000256" key="5">
    <source>
        <dbReference type="SAM" id="MobiDB-lite"/>
    </source>
</evidence>
<dbReference type="Proteomes" id="UP001250181">
    <property type="component" value="Unassembled WGS sequence"/>
</dbReference>
<keyword evidence="8" id="KW-1185">Reference proteome</keyword>
<feature type="transmembrane region" description="Helical" evidence="6">
    <location>
        <begin position="113"/>
        <end position="131"/>
    </location>
</feature>
<feature type="transmembrane region" description="Helical" evidence="6">
    <location>
        <begin position="83"/>
        <end position="101"/>
    </location>
</feature>
<dbReference type="Pfam" id="PF04688">
    <property type="entry name" value="Holin_SPP1"/>
    <property type="match status" value="1"/>
</dbReference>
<comment type="subcellular location">
    <subcellularLocation>
        <location evidence="1">Membrane</location>
    </subcellularLocation>
</comment>
<evidence type="ECO:0000256" key="4">
    <source>
        <dbReference type="ARBA" id="ARBA00023136"/>
    </source>
</evidence>